<dbReference type="InterPro" id="IPR007603">
    <property type="entry name" value="Choline_transptr-like"/>
</dbReference>
<dbReference type="GO" id="GO:0022857">
    <property type="term" value="F:transmembrane transporter activity"/>
    <property type="evidence" value="ECO:0007669"/>
    <property type="project" value="UniProtKB-UniRule"/>
</dbReference>
<accession>A0A8K0ECP7</accession>
<keyword evidence="3 6" id="KW-0812">Transmembrane</keyword>
<name>A0A8K0ECP7_9ROSA</name>
<keyword evidence="4 6" id="KW-1133">Transmembrane helix</keyword>
<reference evidence="7" key="1">
    <citation type="submission" date="2020-03" db="EMBL/GenBank/DDBJ databases">
        <title>A high-quality chromosome-level genome assembly of a woody plant with both climbing and erect habits, Rhamnella rubrinervis.</title>
        <authorList>
            <person name="Lu Z."/>
            <person name="Yang Y."/>
            <person name="Zhu X."/>
            <person name="Sun Y."/>
        </authorList>
    </citation>
    <scope>NUCLEOTIDE SEQUENCE</scope>
    <source>
        <strain evidence="7">BYM</strain>
        <tissue evidence="7">Leaf</tissue>
    </source>
</reference>
<evidence type="ECO:0000256" key="4">
    <source>
        <dbReference type="ARBA" id="ARBA00022989"/>
    </source>
</evidence>
<evidence type="ECO:0000256" key="5">
    <source>
        <dbReference type="ARBA" id="ARBA00023136"/>
    </source>
</evidence>
<protein>
    <recommendedName>
        <fullName evidence="6">Choline transporter-like protein</fullName>
    </recommendedName>
</protein>
<keyword evidence="5 6" id="KW-0472">Membrane</keyword>
<feature type="transmembrane region" description="Helical" evidence="6">
    <location>
        <begin position="170"/>
        <end position="190"/>
    </location>
</feature>
<dbReference type="PANTHER" id="PTHR12385">
    <property type="entry name" value="CHOLINE TRANSPORTER-LIKE (SLC FAMILY 44)"/>
    <property type="match status" value="1"/>
</dbReference>
<feature type="transmembrane region" description="Helical" evidence="6">
    <location>
        <begin position="354"/>
        <end position="376"/>
    </location>
</feature>
<evidence type="ECO:0000256" key="6">
    <source>
        <dbReference type="RuleBase" id="RU368066"/>
    </source>
</evidence>
<feature type="transmembrane region" description="Helical" evidence="6">
    <location>
        <begin position="202"/>
        <end position="228"/>
    </location>
</feature>
<proteinExistence type="inferred from homology"/>
<feature type="transmembrane region" description="Helical" evidence="6">
    <location>
        <begin position="96"/>
        <end position="119"/>
    </location>
</feature>
<feature type="transmembrane region" description="Helical" evidence="6">
    <location>
        <begin position="125"/>
        <end position="149"/>
    </location>
</feature>
<keyword evidence="8" id="KW-1185">Reference proteome</keyword>
<evidence type="ECO:0000256" key="1">
    <source>
        <dbReference type="ARBA" id="ARBA00004141"/>
    </source>
</evidence>
<dbReference type="OrthoDB" id="44736at2759"/>
<comment type="caution">
    <text evidence="7">The sequence shown here is derived from an EMBL/GenBank/DDBJ whole genome shotgun (WGS) entry which is preliminary data.</text>
</comment>
<sequence>MIEALQVERNNPPTQTANFPRKFFEYLFYCQCVAIVLVTGYLCTNGLFLNDESLLLNDDSNFHPKKWYLPLLTSVAISAILGLLFQWFIPKYTFDTIWAIFRVISPTSTLLLGMLLIGIGDQRGLGVGIMMLLFSFVQFFYGCHVNLGFQYAINLLSICLEFSPPGKNGLLLLSIFTGIFYSSFFVAGMGGVKATRNRVDDYIFVPVILASQFWTMQVIRNVMVVTVSRVKYMNYSRRFQLNTYDEFRNSTVKNSMGSVCIGSILVPVFGFVDASSRAVNSLADDGVDCLFCCAGCFSGLAAKLKRLGNEWGFVQVGAHNKGIIRASMDTWDLLQNNALEGLMGLIRSDLTESFCFFSGVAGGAICGLVSGGWALVVHKNYALEVSLYAFLIGYFMVRIAMAWPHACVLAYYVAYAAYPRTQAFVNDNTIPNRIAVIQRHQNAGPRVTLTQEEVDAIQNPPIPQDLTEHAPE</sequence>
<evidence type="ECO:0000256" key="3">
    <source>
        <dbReference type="ARBA" id="ARBA00022692"/>
    </source>
</evidence>
<gene>
    <name evidence="7" type="ORF">FNV43_RR15356</name>
</gene>
<dbReference type="Pfam" id="PF04515">
    <property type="entry name" value="Choline_transpo"/>
    <property type="match status" value="1"/>
</dbReference>
<comment type="function">
    <text evidence="6">Choline transporter.</text>
</comment>
<evidence type="ECO:0000313" key="7">
    <source>
        <dbReference type="EMBL" id="KAF3441442.1"/>
    </source>
</evidence>
<dbReference type="PANTHER" id="PTHR12385:SF84">
    <property type="entry name" value="CHOLINE TRANSPORTER-LIKE PROTEIN"/>
    <property type="match status" value="1"/>
</dbReference>
<dbReference type="Proteomes" id="UP000796880">
    <property type="component" value="Unassembled WGS sequence"/>
</dbReference>
<dbReference type="AlphaFoldDB" id="A0A8K0ECP7"/>
<feature type="transmembrane region" description="Helical" evidence="6">
    <location>
        <begin position="388"/>
        <end position="414"/>
    </location>
</feature>
<feature type="transmembrane region" description="Helical" evidence="6">
    <location>
        <begin position="68"/>
        <end position="89"/>
    </location>
</feature>
<comment type="similarity">
    <text evidence="2 6">Belongs to the CTL (choline transporter-like) family.</text>
</comment>
<dbReference type="EMBL" id="VOIH02000007">
    <property type="protein sequence ID" value="KAF3441442.1"/>
    <property type="molecule type" value="Genomic_DNA"/>
</dbReference>
<dbReference type="GO" id="GO:0005886">
    <property type="term" value="C:plasma membrane"/>
    <property type="evidence" value="ECO:0007669"/>
    <property type="project" value="UniProtKB-SubCell"/>
</dbReference>
<comment type="subcellular location">
    <subcellularLocation>
        <location evidence="6">Cell membrane</location>
        <topology evidence="6">Multi-pass membrane protein</topology>
    </subcellularLocation>
    <subcellularLocation>
        <location evidence="1">Membrane</location>
        <topology evidence="1">Multi-pass membrane protein</topology>
    </subcellularLocation>
</comment>
<organism evidence="7 8">
    <name type="scientific">Rhamnella rubrinervis</name>
    <dbReference type="NCBI Taxonomy" id="2594499"/>
    <lineage>
        <taxon>Eukaryota</taxon>
        <taxon>Viridiplantae</taxon>
        <taxon>Streptophyta</taxon>
        <taxon>Embryophyta</taxon>
        <taxon>Tracheophyta</taxon>
        <taxon>Spermatophyta</taxon>
        <taxon>Magnoliopsida</taxon>
        <taxon>eudicotyledons</taxon>
        <taxon>Gunneridae</taxon>
        <taxon>Pentapetalae</taxon>
        <taxon>rosids</taxon>
        <taxon>fabids</taxon>
        <taxon>Rosales</taxon>
        <taxon>Rhamnaceae</taxon>
        <taxon>rhamnoid group</taxon>
        <taxon>Rhamneae</taxon>
        <taxon>Rhamnella</taxon>
    </lineage>
</organism>
<evidence type="ECO:0000313" key="8">
    <source>
        <dbReference type="Proteomes" id="UP000796880"/>
    </source>
</evidence>
<feature type="transmembrane region" description="Helical" evidence="6">
    <location>
        <begin position="26"/>
        <end position="48"/>
    </location>
</feature>
<evidence type="ECO:0000256" key="2">
    <source>
        <dbReference type="ARBA" id="ARBA00007168"/>
    </source>
</evidence>